<feature type="compositionally biased region" description="Basic and acidic residues" evidence="4">
    <location>
        <begin position="147"/>
        <end position="181"/>
    </location>
</feature>
<evidence type="ECO:0000256" key="3">
    <source>
        <dbReference type="ARBA" id="ARBA00023242"/>
    </source>
</evidence>
<evidence type="ECO:0000313" key="7">
    <source>
        <dbReference type="Proteomes" id="UP001152798"/>
    </source>
</evidence>
<comment type="subcellular location">
    <subcellularLocation>
        <location evidence="1">Nucleus</location>
    </subcellularLocation>
</comment>
<evidence type="ECO:0000256" key="4">
    <source>
        <dbReference type="SAM" id="MobiDB-lite"/>
    </source>
</evidence>
<organism evidence="6 7">
    <name type="scientific">Nezara viridula</name>
    <name type="common">Southern green stink bug</name>
    <name type="synonym">Cimex viridulus</name>
    <dbReference type="NCBI Taxonomy" id="85310"/>
    <lineage>
        <taxon>Eukaryota</taxon>
        <taxon>Metazoa</taxon>
        <taxon>Ecdysozoa</taxon>
        <taxon>Arthropoda</taxon>
        <taxon>Hexapoda</taxon>
        <taxon>Insecta</taxon>
        <taxon>Pterygota</taxon>
        <taxon>Neoptera</taxon>
        <taxon>Paraneoptera</taxon>
        <taxon>Hemiptera</taxon>
        <taxon>Heteroptera</taxon>
        <taxon>Panheteroptera</taxon>
        <taxon>Pentatomomorpha</taxon>
        <taxon>Pentatomoidea</taxon>
        <taxon>Pentatomidae</taxon>
        <taxon>Pentatominae</taxon>
        <taxon>Nezara</taxon>
    </lineage>
</organism>
<accession>A0A9P0MX77</accession>
<dbReference type="GO" id="GO:0003714">
    <property type="term" value="F:transcription corepressor activity"/>
    <property type="evidence" value="ECO:0007669"/>
    <property type="project" value="TreeGrafter"/>
</dbReference>
<dbReference type="EMBL" id="OV725083">
    <property type="protein sequence ID" value="CAH1407561.1"/>
    <property type="molecule type" value="Genomic_DNA"/>
</dbReference>
<comment type="similarity">
    <text evidence="2">Belongs to the WD repeat Groucho/TLE family.</text>
</comment>
<evidence type="ECO:0000313" key="6">
    <source>
        <dbReference type="EMBL" id="CAH1407561.1"/>
    </source>
</evidence>
<dbReference type="GO" id="GO:0005634">
    <property type="term" value="C:nucleus"/>
    <property type="evidence" value="ECO:0007669"/>
    <property type="project" value="UniProtKB-SubCell"/>
</dbReference>
<feature type="compositionally biased region" description="Pro residues" evidence="4">
    <location>
        <begin position="105"/>
        <end position="119"/>
    </location>
</feature>
<name>A0A9P0MX77_NEZVI</name>
<evidence type="ECO:0000256" key="1">
    <source>
        <dbReference type="ARBA" id="ARBA00004123"/>
    </source>
</evidence>
<keyword evidence="3" id="KW-0539">Nucleus</keyword>
<dbReference type="InterPro" id="IPR005617">
    <property type="entry name" value="Groucho/TLE_N"/>
</dbReference>
<dbReference type="Proteomes" id="UP001152798">
    <property type="component" value="Chromosome 7"/>
</dbReference>
<feature type="region of interest" description="Disordered" evidence="4">
    <location>
        <begin position="98"/>
        <end position="121"/>
    </location>
</feature>
<feature type="compositionally biased region" description="Low complexity" evidence="4">
    <location>
        <begin position="194"/>
        <end position="204"/>
    </location>
</feature>
<protein>
    <recommendedName>
        <fullName evidence="5">Groucho/TLE N-terminal Q-rich domain-containing protein</fullName>
    </recommendedName>
</protein>
<dbReference type="PANTHER" id="PTHR10814">
    <property type="entry name" value="TRANSDUCIN-LIKE ENHANCER PROTEIN"/>
    <property type="match status" value="1"/>
</dbReference>
<gene>
    <name evidence="6" type="ORF">NEZAVI_LOCUS15251</name>
</gene>
<reference evidence="6" key="1">
    <citation type="submission" date="2022-01" db="EMBL/GenBank/DDBJ databases">
        <authorList>
            <person name="King R."/>
        </authorList>
    </citation>
    <scope>NUCLEOTIDE SEQUENCE</scope>
</reference>
<dbReference type="PANTHER" id="PTHR10814:SF36">
    <property type="entry name" value="PROTEIN GROUCHO-LIKE PROTEIN"/>
    <property type="match status" value="1"/>
</dbReference>
<keyword evidence="7" id="KW-1185">Reference proteome</keyword>
<dbReference type="GO" id="GO:0090090">
    <property type="term" value="P:negative regulation of canonical Wnt signaling pathway"/>
    <property type="evidence" value="ECO:0007669"/>
    <property type="project" value="TreeGrafter"/>
</dbReference>
<feature type="domain" description="Groucho/TLE N-terminal Q-rich" evidence="5">
    <location>
        <begin position="1"/>
        <end position="83"/>
    </location>
</feature>
<feature type="region of interest" description="Disordered" evidence="4">
    <location>
        <begin position="144"/>
        <end position="220"/>
    </location>
</feature>
<proteinExistence type="inferred from homology"/>
<evidence type="ECO:0000259" key="5">
    <source>
        <dbReference type="Pfam" id="PF03920"/>
    </source>
</evidence>
<dbReference type="AlphaFoldDB" id="A0A9P0MX77"/>
<dbReference type="OrthoDB" id="2624652at2759"/>
<sequence length="260" mass="28736">MECEKLASEKIEIQRHYVMYYEMSYGLNVEMHKQTEIAKRLNAIIAQILPFLNSEHQQQVATAVDRAKQVTMTELNAIIGQQRPDLPRILQQMHAGQLPHAGHAPPLPMMPHPGLPGPPATAASLLGLSASLAGPAAHPLSMLAAKPDLHREETKSASEAKRESEREFSTPEPANKEEGDCSGRLSQMTAVRGPLSNSLSLPLSAKRRNHTPIPSSKGKSPLPPSCLYFRSLKDFFPRFLLFLSDSRSFNKSTLNLFQNV</sequence>
<dbReference type="Pfam" id="PF03920">
    <property type="entry name" value="TLE_N"/>
    <property type="match status" value="1"/>
</dbReference>
<dbReference type="GO" id="GO:0005667">
    <property type="term" value="C:transcription regulator complex"/>
    <property type="evidence" value="ECO:0007669"/>
    <property type="project" value="TreeGrafter"/>
</dbReference>
<dbReference type="InterPro" id="IPR009146">
    <property type="entry name" value="Groucho_enhance"/>
</dbReference>
<evidence type="ECO:0000256" key="2">
    <source>
        <dbReference type="ARBA" id="ARBA00005969"/>
    </source>
</evidence>